<gene>
    <name evidence="1" type="ORF">TRL7639_02059</name>
</gene>
<dbReference type="InterPro" id="IPR009922">
    <property type="entry name" value="DUF1457"/>
</dbReference>
<proteinExistence type="predicted"/>
<evidence type="ECO:0000313" key="1">
    <source>
        <dbReference type="EMBL" id="SLN40104.1"/>
    </source>
</evidence>
<reference evidence="1 2" key="1">
    <citation type="submission" date="2017-03" db="EMBL/GenBank/DDBJ databases">
        <authorList>
            <person name="Afonso C.L."/>
            <person name="Miller P.J."/>
            <person name="Scott M.A."/>
            <person name="Spackman E."/>
            <person name="Goraichik I."/>
            <person name="Dimitrov K.M."/>
            <person name="Suarez D.L."/>
            <person name="Swayne D.E."/>
        </authorList>
    </citation>
    <scope>NUCLEOTIDE SEQUENCE [LARGE SCALE GENOMIC DNA]</scope>
    <source>
        <strain evidence="1 2">CECT 7639</strain>
    </source>
</reference>
<organism evidence="1 2">
    <name type="scientific">Falsiruegeria litorea R37</name>
    <dbReference type="NCBI Taxonomy" id="1200284"/>
    <lineage>
        <taxon>Bacteria</taxon>
        <taxon>Pseudomonadati</taxon>
        <taxon>Pseudomonadota</taxon>
        <taxon>Alphaproteobacteria</taxon>
        <taxon>Rhodobacterales</taxon>
        <taxon>Roseobacteraceae</taxon>
        <taxon>Falsiruegeria</taxon>
    </lineage>
</organism>
<accession>A0A1Y5SG75</accession>
<name>A0A1Y5SG75_9RHOB</name>
<dbReference type="EMBL" id="FWFO01000001">
    <property type="protein sequence ID" value="SLN40104.1"/>
    <property type="molecule type" value="Genomic_DNA"/>
</dbReference>
<dbReference type="AlphaFoldDB" id="A0A1Y5SG75"/>
<dbReference type="Pfam" id="PF07310">
    <property type="entry name" value="PAS_5"/>
    <property type="match status" value="1"/>
</dbReference>
<dbReference type="RefSeq" id="WP_085795576.1">
    <property type="nucleotide sequence ID" value="NZ_FWFO01000001.1"/>
</dbReference>
<sequence>MRRFLGDTLSDKLEKVVSMDRFRSGRSLSPLRQAEAYWSALRTDEDVPLRSAIDPRGLENILPYAFILERIAPGIARFRLAGQHLTELTGMEVRGMPLTAMFTGAARAEVGAVLEHMFDTPAVAELDLIAERRFALSPLEARMVLLPLKSDFGDTSRALGVVVAEGELSKRTSHSFDVARSRLRNLCGEQTIPPVVEQETQGFAEEESEFQAAPHLRLVASRDEM</sequence>
<keyword evidence="2" id="KW-1185">Reference proteome</keyword>
<evidence type="ECO:0000313" key="2">
    <source>
        <dbReference type="Proteomes" id="UP000193077"/>
    </source>
</evidence>
<dbReference type="Proteomes" id="UP000193077">
    <property type="component" value="Unassembled WGS sequence"/>
</dbReference>
<protein>
    <submittedName>
        <fullName evidence="1">PAS domain protein</fullName>
    </submittedName>
</protein>